<dbReference type="EMBL" id="JAQGEF010000006">
    <property type="protein sequence ID" value="MDA3614444.1"/>
    <property type="molecule type" value="Genomic_DNA"/>
</dbReference>
<feature type="domain" description="ABC transporter" evidence="4">
    <location>
        <begin position="3"/>
        <end position="232"/>
    </location>
</feature>
<keyword evidence="2" id="KW-0547">Nucleotide-binding</keyword>
<evidence type="ECO:0000313" key="5">
    <source>
        <dbReference type="EMBL" id="MDA3614444.1"/>
    </source>
</evidence>
<protein>
    <submittedName>
        <fullName evidence="5">ABC transporter ATP-binding protein</fullName>
    </submittedName>
</protein>
<dbReference type="InterPro" id="IPR003593">
    <property type="entry name" value="AAA+_ATPase"/>
</dbReference>
<gene>
    <name evidence="5" type="ORF">O3P16_06465</name>
</gene>
<reference evidence="5 6" key="1">
    <citation type="submission" date="2022-12" db="EMBL/GenBank/DDBJ databases">
        <title>Chitinophagaceae gen. sp. nov., a new member of the family Chitinophagaceae, isolated from soil in a chemical factory.</title>
        <authorList>
            <person name="Ke Z."/>
        </authorList>
    </citation>
    <scope>NUCLEOTIDE SEQUENCE [LARGE SCALE GENOMIC DNA]</scope>
    <source>
        <strain evidence="5 6">LY-5</strain>
    </source>
</reference>
<organism evidence="5 6">
    <name type="scientific">Polluticaenibacter yanchengensis</name>
    <dbReference type="NCBI Taxonomy" id="3014562"/>
    <lineage>
        <taxon>Bacteria</taxon>
        <taxon>Pseudomonadati</taxon>
        <taxon>Bacteroidota</taxon>
        <taxon>Chitinophagia</taxon>
        <taxon>Chitinophagales</taxon>
        <taxon>Chitinophagaceae</taxon>
        <taxon>Polluticaenibacter</taxon>
    </lineage>
</organism>
<evidence type="ECO:0000256" key="2">
    <source>
        <dbReference type="ARBA" id="ARBA00022741"/>
    </source>
</evidence>
<evidence type="ECO:0000313" key="6">
    <source>
        <dbReference type="Proteomes" id="UP001210231"/>
    </source>
</evidence>
<keyword evidence="3 5" id="KW-0067">ATP-binding</keyword>
<dbReference type="SMART" id="SM00382">
    <property type="entry name" value="AAA"/>
    <property type="match status" value="1"/>
</dbReference>
<proteinExistence type="predicted"/>
<keyword evidence="6" id="KW-1185">Reference proteome</keyword>
<dbReference type="Gene3D" id="3.40.50.300">
    <property type="entry name" value="P-loop containing nucleotide triphosphate hydrolases"/>
    <property type="match status" value="1"/>
</dbReference>
<dbReference type="InterPro" id="IPR027417">
    <property type="entry name" value="P-loop_NTPase"/>
</dbReference>
<dbReference type="PROSITE" id="PS00211">
    <property type="entry name" value="ABC_TRANSPORTER_1"/>
    <property type="match status" value="1"/>
</dbReference>
<dbReference type="InterPro" id="IPR003439">
    <property type="entry name" value="ABC_transporter-like_ATP-bd"/>
</dbReference>
<dbReference type="PROSITE" id="PS50893">
    <property type="entry name" value="ABC_TRANSPORTER_2"/>
    <property type="match status" value="1"/>
</dbReference>
<evidence type="ECO:0000259" key="4">
    <source>
        <dbReference type="PROSITE" id="PS50893"/>
    </source>
</evidence>
<evidence type="ECO:0000256" key="3">
    <source>
        <dbReference type="ARBA" id="ARBA00022840"/>
    </source>
</evidence>
<accession>A0ABT4UIL9</accession>
<dbReference type="PANTHER" id="PTHR42781">
    <property type="entry name" value="SPERMIDINE/PUTRESCINE IMPORT ATP-BINDING PROTEIN POTA"/>
    <property type="match status" value="1"/>
</dbReference>
<dbReference type="Pfam" id="PF00005">
    <property type="entry name" value="ABC_tran"/>
    <property type="match status" value="1"/>
</dbReference>
<sequence>MLLELKNISSLHLNGADFILKDINISIPPLQKTAIAGETGSGKSSLLKIAGGAGEPDTGAVYFNGEYVESMREKLLPGHPGIASLSQYFELQKNLRVEQILEYANKLSAKEAKKLYEICHIQHLLKRRTNELSGGERQRIALARLLTTKPKLLILDEPFSNLDMVHKTTLKQIINDLSEKLKITVLMVSHEPTDTLSWADYLVVMRDGKIIQEGTPETIYNQPVNSYVAGLFGYYNEIADTAILKKLGVKFTGPSIILRPEQLSVTTKDNKYKIEASCIRRLFFGSYYLCEFILENGQQVYLYFNADLPEIGGKYFIALVN</sequence>
<dbReference type="InterPro" id="IPR017871">
    <property type="entry name" value="ABC_transporter-like_CS"/>
</dbReference>
<keyword evidence="1" id="KW-0813">Transport</keyword>
<dbReference type="InterPro" id="IPR050093">
    <property type="entry name" value="ABC_SmlMolc_Importer"/>
</dbReference>
<evidence type="ECO:0000256" key="1">
    <source>
        <dbReference type="ARBA" id="ARBA00022448"/>
    </source>
</evidence>
<name>A0ABT4UIL9_9BACT</name>
<dbReference type="GO" id="GO:0005524">
    <property type="term" value="F:ATP binding"/>
    <property type="evidence" value="ECO:0007669"/>
    <property type="project" value="UniProtKB-KW"/>
</dbReference>
<dbReference type="PANTHER" id="PTHR42781:SF4">
    <property type="entry name" value="SPERMIDINE_PUTRESCINE IMPORT ATP-BINDING PROTEIN POTA"/>
    <property type="match status" value="1"/>
</dbReference>
<dbReference type="SUPFAM" id="SSF52540">
    <property type="entry name" value="P-loop containing nucleoside triphosphate hydrolases"/>
    <property type="match status" value="1"/>
</dbReference>
<comment type="caution">
    <text evidence="5">The sequence shown here is derived from an EMBL/GenBank/DDBJ whole genome shotgun (WGS) entry which is preliminary data.</text>
</comment>
<dbReference type="Proteomes" id="UP001210231">
    <property type="component" value="Unassembled WGS sequence"/>
</dbReference>
<dbReference type="RefSeq" id="WP_407030771.1">
    <property type="nucleotide sequence ID" value="NZ_JAQGEF010000006.1"/>
</dbReference>